<protein>
    <recommendedName>
        <fullName evidence="2">Cytochrome b5 heme-binding domain-containing protein</fullName>
    </recommendedName>
</protein>
<dbReference type="InterPro" id="IPR005804">
    <property type="entry name" value="FA_desaturase_dom"/>
</dbReference>
<feature type="domain" description="Cytochrome b5 heme-binding" evidence="2">
    <location>
        <begin position="58"/>
        <end position="121"/>
    </location>
</feature>
<dbReference type="PROSITE" id="PS50255">
    <property type="entry name" value="CYTOCHROME_B5_2"/>
    <property type="match status" value="1"/>
</dbReference>
<dbReference type="Pfam" id="PF00487">
    <property type="entry name" value="FA_desaturase"/>
    <property type="match status" value="1"/>
</dbReference>
<dbReference type="InterPro" id="IPR053100">
    <property type="entry name" value="Cytochrome_b5-related"/>
</dbReference>
<reference evidence="3 4" key="1">
    <citation type="submission" date="2023-09" db="EMBL/GenBank/DDBJ databases">
        <title>Nesidiocoris tenuis whole genome shotgun sequence.</title>
        <authorList>
            <person name="Shibata T."/>
            <person name="Shimoda M."/>
            <person name="Kobayashi T."/>
            <person name="Uehara T."/>
        </authorList>
    </citation>
    <scope>NUCLEOTIDE SEQUENCE [LARGE SCALE GENOMIC DNA]</scope>
    <source>
        <strain evidence="3 4">Japan</strain>
    </source>
</reference>
<dbReference type="Proteomes" id="UP001307889">
    <property type="component" value="Chromosome 8"/>
</dbReference>
<keyword evidence="1" id="KW-0472">Membrane</keyword>
<evidence type="ECO:0000313" key="3">
    <source>
        <dbReference type="EMBL" id="BES97123.1"/>
    </source>
</evidence>
<accession>A0ABN7AY74</accession>
<feature type="transmembrane region" description="Helical" evidence="1">
    <location>
        <begin position="267"/>
        <end position="287"/>
    </location>
</feature>
<gene>
    <name evidence="3" type="ORF">NTJ_09937</name>
</gene>
<dbReference type="SUPFAM" id="SSF55856">
    <property type="entry name" value="Cytochrome b5-like heme/steroid binding domain"/>
    <property type="match status" value="1"/>
</dbReference>
<keyword evidence="4" id="KW-1185">Reference proteome</keyword>
<dbReference type="Pfam" id="PF00173">
    <property type="entry name" value="Cyt-b5"/>
    <property type="match status" value="1"/>
</dbReference>
<dbReference type="InterPro" id="IPR001199">
    <property type="entry name" value="Cyt_B5-like_heme/steroid-bd"/>
</dbReference>
<evidence type="ECO:0000313" key="4">
    <source>
        <dbReference type="Proteomes" id="UP001307889"/>
    </source>
</evidence>
<dbReference type="EMBL" id="AP028916">
    <property type="protein sequence ID" value="BES97123.1"/>
    <property type="molecule type" value="Genomic_DNA"/>
</dbReference>
<organism evidence="3 4">
    <name type="scientific">Nesidiocoris tenuis</name>
    <dbReference type="NCBI Taxonomy" id="355587"/>
    <lineage>
        <taxon>Eukaryota</taxon>
        <taxon>Metazoa</taxon>
        <taxon>Ecdysozoa</taxon>
        <taxon>Arthropoda</taxon>
        <taxon>Hexapoda</taxon>
        <taxon>Insecta</taxon>
        <taxon>Pterygota</taxon>
        <taxon>Neoptera</taxon>
        <taxon>Paraneoptera</taxon>
        <taxon>Hemiptera</taxon>
        <taxon>Heteroptera</taxon>
        <taxon>Panheteroptera</taxon>
        <taxon>Cimicomorpha</taxon>
        <taxon>Miridae</taxon>
        <taxon>Dicyphina</taxon>
        <taxon>Nesidiocoris</taxon>
    </lineage>
</organism>
<feature type="transmembrane region" description="Helical" evidence="1">
    <location>
        <begin position="183"/>
        <end position="203"/>
    </location>
</feature>
<sequence>MSIEFMKNGPLEKIGALVTSILTMPVKLKSDSFEKWMAPEFNTFPEETAWLESRRKLEGAQGLWRVDNSIYDLTDFAKDHPGGEQWINLTKGTDITELFKTYHVTDAPRQLLSAFYVKSAKTPRNSPFTFGSNDFYEILRRRVNEKLRHVQRGPSLKAKMFADSLLVLCLACCWSTARFESHVLAVVAGLFLCVVTICAHNFFHQRDNWRMHYFRLCGFSVTGWRVSHAMSHHMYPNSIHDMEMRMLEPWLQWCPSDKTLFHRFASWLYSPVVYTLLLPMAILLRWGISGHDGAIEAVSLVVPLVLWMGQPAGISGILPTLYWWVAVIFITSFFFGLIGVNAGHHHPELFHDGDRIIQKGGKVDWGIYQMLAVRDRRQANDNIVSLALFGDHALHHLFPSLDHMVLPMLYPELEKTCREFGIELKTCTIWEATMGQFLQLARVRKLMLTHGA</sequence>
<keyword evidence="1" id="KW-1133">Transmembrane helix</keyword>
<name>A0ABN7AY74_9HEMI</name>
<evidence type="ECO:0000256" key="1">
    <source>
        <dbReference type="SAM" id="Phobius"/>
    </source>
</evidence>
<dbReference type="Gene3D" id="3.10.120.10">
    <property type="entry name" value="Cytochrome b5-like heme/steroid binding domain"/>
    <property type="match status" value="1"/>
</dbReference>
<proteinExistence type="predicted"/>
<dbReference type="InterPro" id="IPR036400">
    <property type="entry name" value="Cyt_B5-like_heme/steroid_sf"/>
</dbReference>
<evidence type="ECO:0000259" key="2">
    <source>
        <dbReference type="PROSITE" id="PS50255"/>
    </source>
</evidence>
<dbReference type="PANTHER" id="PTHR16740:SF1">
    <property type="entry name" value="CYTOCHROME B5-RELATED PROTEIN-RELATED"/>
    <property type="match status" value="1"/>
</dbReference>
<keyword evidence="1" id="KW-0812">Transmembrane</keyword>
<dbReference type="SMART" id="SM01117">
    <property type="entry name" value="Cyt-b5"/>
    <property type="match status" value="1"/>
</dbReference>
<feature type="transmembrane region" description="Helical" evidence="1">
    <location>
        <begin position="321"/>
        <end position="340"/>
    </location>
</feature>
<dbReference type="PANTHER" id="PTHR16740">
    <property type="entry name" value="CYTOCHROME B5-RELATED PROTEIN-RELATED"/>
    <property type="match status" value="1"/>
</dbReference>